<keyword evidence="3" id="KW-0488">Methylation</keyword>
<gene>
    <name evidence="14" type="ORF">CF168_17935</name>
</gene>
<evidence type="ECO:0000313" key="14">
    <source>
        <dbReference type="EMBL" id="ASK70591.1"/>
    </source>
</evidence>
<dbReference type="PANTHER" id="PTHR32089:SF112">
    <property type="entry name" value="LYSOZYME-LIKE PROTEIN-RELATED"/>
    <property type="match status" value="1"/>
</dbReference>
<evidence type="ECO:0000256" key="9">
    <source>
        <dbReference type="ARBA" id="ARBA00023224"/>
    </source>
</evidence>
<keyword evidence="8 12" id="KW-0472">Membrane</keyword>
<evidence type="ECO:0000256" key="12">
    <source>
        <dbReference type="SAM" id="Phobius"/>
    </source>
</evidence>
<dbReference type="InterPro" id="IPR035965">
    <property type="entry name" value="PAS-like_dom_sf"/>
</dbReference>
<dbReference type="InterPro" id="IPR004089">
    <property type="entry name" value="MCPsignal_dom"/>
</dbReference>
<dbReference type="GO" id="GO:0052131">
    <property type="term" value="P:positive aerotaxis"/>
    <property type="evidence" value="ECO:0007669"/>
    <property type="project" value="UniProtKB-ARBA"/>
</dbReference>
<dbReference type="GO" id="GO:0007165">
    <property type="term" value="P:signal transduction"/>
    <property type="evidence" value="ECO:0007669"/>
    <property type="project" value="UniProtKB-KW"/>
</dbReference>
<keyword evidence="4" id="KW-0145">Chemotaxis</keyword>
<dbReference type="NCBIfam" id="TIGR00229">
    <property type="entry name" value="sensory_box"/>
    <property type="match status" value="1"/>
</dbReference>
<dbReference type="GO" id="GO:0005886">
    <property type="term" value="C:plasma membrane"/>
    <property type="evidence" value="ECO:0007669"/>
    <property type="project" value="UniProtKB-SubCell"/>
</dbReference>
<evidence type="ECO:0000256" key="10">
    <source>
        <dbReference type="ARBA" id="ARBA00029447"/>
    </source>
</evidence>
<evidence type="ECO:0000256" key="11">
    <source>
        <dbReference type="PROSITE-ProRule" id="PRU00284"/>
    </source>
</evidence>
<evidence type="ECO:0000256" key="7">
    <source>
        <dbReference type="ARBA" id="ARBA00022989"/>
    </source>
</evidence>
<dbReference type="Pfam" id="PF00015">
    <property type="entry name" value="MCPsignal"/>
    <property type="match status" value="1"/>
</dbReference>
<proteinExistence type="inferred from homology"/>
<evidence type="ECO:0000313" key="15">
    <source>
        <dbReference type="Proteomes" id="UP000198367"/>
    </source>
</evidence>
<dbReference type="InterPro" id="IPR013655">
    <property type="entry name" value="PAS_fold_3"/>
</dbReference>
<comment type="subcellular location">
    <subcellularLocation>
        <location evidence="1">Cell inner membrane</location>
        <topology evidence="1">Multi-pass membrane protein</topology>
    </subcellularLocation>
</comment>
<dbReference type="Pfam" id="PF08447">
    <property type="entry name" value="PAS_3"/>
    <property type="match status" value="1"/>
</dbReference>
<dbReference type="AlphaFoldDB" id="A0A220URN2"/>
<dbReference type="Gene3D" id="3.30.450.20">
    <property type="entry name" value="PAS domain"/>
    <property type="match status" value="1"/>
</dbReference>
<keyword evidence="2" id="KW-1003">Cell membrane</keyword>
<feature type="domain" description="Methyl-accepting transducer" evidence="13">
    <location>
        <begin position="247"/>
        <end position="483"/>
    </location>
</feature>
<feature type="transmembrane region" description="Helical" evidence="12">
    <location>
        <begin position="152"/>
        <end position="168"/>
    </location>
</feature>
<keyword evidence="9 11" id="KW-0807">Transducer</keyword>
<dbReference type="RefSeq" id="WP_089068531.1">
    <property type="nucleotide sequence ID" value="NZ_CP022358.1"/>
</dbReference>
<dbReference type="FunFam" id="1.10.287.950:FF:000001">
    <property type="entry name" value="Methyl-accepting chemotaxis sensory transducer"/>
    <property type="match status" value="1"/>
</dbReference>
<keyword evidence="6 12" id="KW-0812">Transmembrane</keyword>
<accession>A0A220URN2</accession>
<evidence type="ECO:0000256" key="8">
    <source>
        <dbReference type="ARBA" id="ARBA00023136"/>
    </source>
</evidence>
<protein>
    <submittedName>
        <fullName evidence="14">Chemotaxis protein</fullName>
    </submittedName>
</protein>
<comment type="similarity">
    <text evidence="10">Belongs to the methyl-accepting chemotaxis (MCP) protein family.</text>
</comment>
<evidence type="ECO:0000259" key="13">
    <source>
        <dbReference type="PROSITE" id="PS50111"/>
    </source>
</evidence>
<evidence type="ECO:0000256" key="1">
    <source>
        <dbReference type="ARBA" id="ARBA00004429"/>
    </source>
</evidence>
<dbReference type="CDD" id="cd11386">
    <property type="entry name" value="MCP_signal"/>
    <property type="match status" value="1"/>
</dbReference>
<feature type="transmembrane region" description="Helical" evidence="12">
    <location>
        <begin position="174"/>
        <end position="193"/>
    </location>
</feature>
<evidence type="ECO:0000256" key="4">
    <source>
        <dbReference type="ARBA" id="ARBA00022500"/>
    </source>
</evidence>
<dbReference type="CDD" id="cd00130">
    <property type="entry name" value="PAS"/>
    <property type="match status" value="1"/>
</dbReference>
<keyword evidence="7 12" id="KW-1133">Transmembrane helix</keyword>
<evidence type="ECO:0000256" key="6">
    <source>
        <dbReference type="ARBA" id="ARBA00022692"/>
    </source>
</evidence>
<evidence type="ECO:0000256" key="5">
    <source>
        <dbReference type="ARBA" id="ARBA00022519"/>
    </source>
</evidence>
<keyword evidence="5" id="KW-0997">Cell inner membrane</keyword>
<evidence type="ECO:0000256" key="2">
    <source>
        <dbReference type="ARBA" id="ARBA00022475"/>
    </source>
</evidence>
<dbReference type="InterPro" id="IPR000014">
    <property type="entry name" value="PAS"/>
</dbReference>
<sequence>MRKNLPVTQREYDYPADWILLSTTDTKSHITYANPSFCTVAGYELSAMLGQPHNMVRHPDMPPQAFEDLWKTIRKGEPWKGIVKNRCANGDHYWVDAYVSPIMVNGQVAEFQSVRTKPSRDQINRAEAAYAELNKSGNVKALKRTLEMPTKLMLLAFVALLPMLYLALQIGAVGFVALAISALVLFIGGNLVLGRYRALVAKAKKIYDNPLMAHIYTGQSDDLGAVDLALQMQTSELKSVLGRARDSCDKVSKQAKISAAKGEEIQGTSQSQLAEIEQVATAMQQMTATLGDMSSNCADAANASQMASQQTINGDKTVVTTIQSIQTMAQQLQETSQVITELEGHSRDIGTVLDVIQGIAEQTNLLALNAAIEAARAGEQGRGFAVVADEVRALAQRTHDATKEIHTMINLLQQGTHKAVRSMQEGVDAAGECITTADLAGAALRTIREAITTITDMTHHIASAVEEQSSVANEMNRSVVNVSQFTHSSHQLGCEMVSLNDEVIGEMDSHTVLVGQFLKRSFKV</sequence>
<dbReference type="EMBL" id="CP022358">
    <property type="protein sequence ID" value="ASK70591.1"/>
    <property type="molecule type" value="Genomic_DNA"/>
</dbReference>
<dbReference type="Proteomes" id="UP000198367">
    <property type="component" value="Chromosome"/>
</dbReference>
<dbReference type="PROSITE" id="PS50111">
    <property type="entry name" value="CHEMOTAXIS_TRANSDUC_2"/>
    <property type="match status" value="1"/>
</dbReference>
<name>A0A220URN2_9GAMM</name>
<keyword evidence="15" id="KW-1185">Reference proteome</keyword>
<dbReference type="SMART" id="SM00283">
    <property type="entry name" value="MA"/>
    <property type="match status" value="1"/>
</dbReference>
<dbReference type="FunFam" id="3.30.450.20:FF:000046">
    <property type="entry name" value="Aerotaxis sensor receptor"/>
    <property type="match status" value="1"/>
</dbReference>
<evidence type="ECO:0000256" key="3">
    <source>
        <dbReference type="ARBA" id="ARBA00022481"/>
    </source>
</evidence>
<dbReference type="KEGG" id="sbj:CF168_17935"/>
<dbReference type="SUPFAM" id="SSF58104">
    <property type="entry name" value="Methyl-accepting chemotaxis protein (MCP) signaling domain"/>
    <property type="match status" value="1"/>
</dbReference>
<dbReference type="SUPFAM" id="SSF55785">
    <property type="entry name" value="PYP-like sensor domain (PAS domain)"/>
    <property type="match status" value="1"/>
</dbReference>
<organism evidence="14 15">
    <name type="scientific">Shewanella bicestrii</name>
    <dbReference type="NCBI Taxonomy" id="2018305"/>
    <lineage>
        <taxon>Bacteria</taxon>
        <taxon>Pseudomonadati</taxon>
        <taxon>Pseudomonadota</taxon>
        <taxon>Gammaproteobacteria</taxon>
        <taxon>Alteromonadales</taxon>
        <taxon>Shewanellaceae</taxon>
        <taxon>Shewanella</taxon>
    </lineage>
</organism>
<dbReference type="PANTHER" id="PTHR32089">
    <property type="entry name" value="METHYL-ACCEPTING CHEMOTAXIS PROTEIN MCPB"/>
    <property type="match status" value="1"/>
</dbReference>
<reference evidence="14 15" key="1">
    <citation type="submission" date="2017-07" db="EMBL/GenBank/DDBJ databases">
        <title>Phenotypical and genomic characterization of a clinical isolate of Shewanella bicestrii sp. nov. producing an extended-spectrum beta-lactamase and a new oxacillinase variant.</title>
        <authorList>
            <person name="Jousset A.B."/>
            <person name="Bonnin R.A."/>
            <person name="Girlich D."/>
            <person name="Dabos L."/>
            <person name="Potron A."/>
            <person name="Dortet L."/>
            <person name="Glaser P."/>
            <person name="Naas T."/>
        </authorList>
    </citation>
    <scope>NUCLEOTIDE SEQUENCE [LARGE SCALE GENOMIC DNA]</scope>
    <source>
        <strain evidence="14 15">JAB-1</strain>
    </source>
</reference>
<dbReference type="Gene3D" id="1.10.287.950">
    <property type="entry name" value="Methyl-accepting chemotaxis protein"/>
    <property type="match status" value="1"/>
</dbReference>